<dbReference type="AlphaFoldDB" id="A0A561Q4Z8"/>
<evidence type="ECO:0000313" key="2">
    <source>
        <dbReference type="EMBL" id="TWF45442.1"/>
    </source>
</evidence>
<dbReference type="EMBL" id="VIWO01000001">
    <property type="protein sequence ID" value="TWF45442.1"/>
    <property type="molecule type" value="Genomic_DNA"/>
</dbReference>
<gene>
    <name evidence="2" type="ORF">FHW36_1011373</name>
</gene>
<sequence length="124" mass="14022">MKNKYYFLPLLLCLLAIACSKKSTPPEGVEGKWLLIKAEGGISGSEHEITNRQEAIFAHDTFRLVINGLQVRATHYRLETAPGDNTWKLITNDSTITNYITIKPYALVFTDDIVDGMTLTYKRE</sequence>
<feature type="signal peptide" evidence="1">
    <location>
        <begin position="1"/>
        <end position="18"/>
    </location>
</feature>
<protein>
    <recommendedName>
        <fullName evidence="4">Lipocalin-like protein</fullName>
    </recommendedName>
</protein>
<organism evidence="2 3">
    <name type="scientific">Chitinophaga polysaccharea</name>
    <dbReference type="NCBI Taxonomy" id="1293035"/>
    <lineage>
        <taxon>Bacteria</taxon>
        <taxon>Pseudomonadati</taxon>
        <taxon>Bacteroidota</taxon>
        <taxon>Chitinophagia</taxon>
        <taxon>Chitinophagales</taxon>
        <taxon>Chitinophagaceae</taxon>
        <taxon>Chitinophaga</taxon>
    </lineage>
</organism>
<evidence type="ECO:0000256" key="1">
    <source>
        <dbReference type="SAM" id="SignalP"/>
    </source>
</evidence>
<keyword evidence="1" id="KW-0732">Signal</keyword>
<evidence type="ECO:0000313" key="3">
    <source>
        <dbReference type="Proteomes" id="UP000320811"/>
    </source>
</evidence>
<reference evidence="2 3" key="1">
    <citation type="submission" date="2019-06" db="EMBL/GenBank/DDBJ databases">
        <title>Sorghum-associated microbial communities from plants grown in Nebraska, USA.</title>
        <authorList>
            <person name="Schachtman D."/>
        </authorList>
    </citation>
    <scope>NUCLEOTIDE SEQUENCE [LARGE SCALE GENOMIC DNA]</scope>
    <source>
        <strain evidence="2 3">1209</strain>
    </source>
</reference>
<dbReference type="RefSeq" id="WP_145664376.1">
    <property type="nucleotide sequence ID" value="NZ_VIWO01000001.1"/>
</dbReference>
<name>A0A561Q4Z8_9BACT</name>
<feature type="chain" id="PRO_5022048011" description="Lipocalin-like protein" evidence="1">
    <location>
        <begin position="19"/>
        <end position="124"/>
    </location>
</feature>
<comment type="caution">
    <text evidence="2">The sequence shown here is derived from an EMBL/GenBank/DDBJ whole genome shotgun (WGS) entry which is preliminary data.</text>
</comment>
<accession>A0A561Q4Z8</accession>
<dbReference type="Proteomes" id="UP000320811">
    <property type="component" value="Unassembled WGS sequence"/>
</dbReference>
<proteinExistence type="predicted"/>
<dbReference type="PROSITE" id="PS51257">
    <property type="entry name" value="PROKAR_LIPOPROTEIN"/>
    <property type="match status" value="1"/>
</dbReference>
<evidence type="ECO:0008006" key="4">
    <source>
        <dbReference type="Google" id="ProtNLM"/>
    </source>
</evidence>
<keyword evidence="3" id="KW-1185">Reference proteome</keyword>
<dbReference type="OrthoDB" id="947434at2"/>